<dbReference type="EMBL" id="HBFK01013819">
    <property type="protein sequence ID" value="CAD8741843.1"/>
    <property type="molecule type" value="Transcribed_RNA"/>
</dbReference>
<keyword evidence="3" id="KW-0732">Signal</keyword>
<evidence type="ECO:0000256" key="1">
    <source>
        <dbReference type="SAM" id="Coils"/>
    </source>
</evidence>
<dbReference type="AlphaFoldDB" id="A0A6T8JN12"/>
<feature type="compositionally biased region" description="Basic and acidic residues" evidence="2">
    <location>
        <begin position="52"/>
        <end position="75"/>
    </location>
</feature>
<evidence type="ECO:0000313" key="4">
    <source>
        <dbReference type="EMBL" id="CAD8741843.1"/>
    </source>
</evidence>
<accession>A0A6T8JN12</accession>
<feature type="coiled-coil region" evidence="1">
    <location>
        <begin position="126"/>
        <end position="153"/>
    </location>
</feature>
<organism evidence="4">
    <name type="scientific">Hemiselmis andersenii</name>
    <name type="common">Cryptophyte alga</name>
    <dbReference type="NCBI Taxonomy" id="464988"/>
    <lineage>
        <taxon>Eukaryota</taxon>
        <taxon>Cryptophyceae</taxon>
        <taxon>Cryptomonadales</taxon>
        <taxon>Hemiselmidaceae</taxon>
        <taxon>Hemiselmis</taxon>
    </lineage>
</organism>
<sequence>MKTMALSAAMLLSGFAILCIYTAQKPGVAGVELESAILPPKEFRQWVQGETKRLSNAPKHEVPMDRLAGKDDTRKPTVMPKTHAQMELQEARRNMRETEASFGKELEGVEADLEKKPDDPELIAKKKELEGHLEQAKSMLLNAQRKVNGMNKDLVQGRARGWNKDRFLGGSDHIVPLEQAKEQLDGRGYGHRYSITDWLAGE</sequence>
<feature type="signal peptide" evidence="3">
    <location>
        <begin position="1"/>
        <end position="30"/>
    </location>
</feature>
<name>A0A6T8JN12_HEMAN</name>
<feature type="chain" id="PRO_5030159792" evidence="3">
    <location>
        <begin position="31"/>
        <end position="202"/>
    </location>
</feature>
<feature type="region of interest" description="Disordered" evidence="2">
    <location>
        <begin position="52"/>
        <end position="77"/>
    </location>
</feature>
<gene>
    <name evidence="4" type="ORF">HAND1043_LOCUS8336</name>
</gene>
<keyword evidence="1" id="KW-0175">Coiled coil</keyword>
<protein>
    <submittedName>
        <fullName evidence="4">Uncharacterized protein</fullName>
    </submittedName>
</protein>
<proteinExistence type="predicted"/>
<reference evidence="4" key="1">
    <citation type="submission" date="2021-01" db="EMBL/GenBank/DDBJ databases">
        <authorList>
            <person name="Corre E."/>
            <person name="Pelletier E."/>
            <person name="Niang G."/>
            <person name="Scheremetjew M."/>
            <person name="Finn R."/>
            <person name="Kale V."/>
            <person name="Holt S."/>
            <person name="Cochrane G."/>
            <person name="Meng A."/>
            <person name="Brown T."/>
            <person name="Cohen L."/>
        </authorList>
    </citation>
    <scope>NUCLEOTIDE SEQUENCE</scope>
    <source>
        <strain evidence="4">CCMP441</strain>
    </source>
</reference>
<evidence type="ECO:0000256" key="3">
    <source>
        <dbReference type="SAM" id="SignalP"/>
    </source>
</evidence>
<evidence type="ECO:0000256" key="2">
    <source>
        <dbReference type="SAM" id="MobiDB-lite"/>
    </source>
</evidence>